<dbReference type="GO" id="GO:0003676">
    <property type="term" value="F:nucleic acid binding"/>
    <property type="evidence" value="ECO:0007669"/>
    <property type="project" value="InterPro"/>
</dbReference>
<dbReference type="Gene3D" id="3.30.420.10">
    <property type="entry name" value="Ribonuclease H-like superfamily/Ribonuclease H"/>
    <property type="match status" value="1"/>
</dbReference>
<dbReference type="PANTHER" id="PTHR46060">
    <property type="entry name" value="MARINER MOS1 TRANSPOSASE-LIKE PROTEIN"/>
    <property type="match status" value="1"/>
</dbReference>
<dbReference type="Proteomes" id="UP000499080">
    <property type="component" value="Unassembled WGS sequence"/>
</dbReference>
<evidence type="ECO:0000313" key="2">
    <source>
        <dbReference type="Proteomes" id="UP000499080"/>
    </source>
</evidence>
<dbReference type="OrthoDB" id="6431520at2759"/>
<evidence type="ECO:0008006" key="3">
    <source>
        <dbReference type="Google" id="ProtNLM"/>
    </source>
</evidence>
<proteinExistence type="predicted"/>
<sequence length="100" mass="11331">MLSDGVILQHDNIHTALRTQELVQRFKWEVWSHHPYIPDSAPNLGSKHLSGPRFSSSSDVKTSAENWLNGQGRDFYQSGLNKLVLSSDKCLNVFGDYVEK</sequence>
<dbReference type="InterPro" id="IPR036397">
    <property type="entry name" value="RNaseH_sf"/>
</dbReference>
<dbReference type="PANTHER" id="PTHR46060:SF1">
    <property type="entry name" value="MARINER MOS1 TRANSPOSASE-LIKE PROTEIN"/>
    <property type="match status" value="1"/>
</dbReference>
<evidence type="ECO:0000313" key="1">
    <source>
        <dbReference type="EMBL" id="GBM06511.1"/>
    </source>
</evidence>
<protein>
    <recommendedName>
        <fullName evidence="3">Mariner Mos1 transposase</fullName>
    </recommendedName>
</protein>
<reference evidence="1 2" key="1">
    <citation type="journal article" date="2019" name="Sci. Rep.">
        <title>Orb-weaving spider Araneus ventricosus genome elucidates the spidroin gene catalogue.</title>
        <authorList>
            <person name="Kono N."/>
            <person name="Nakamura H."/>
            <person name="Ohtoshi R."/>
            <person name="Moran D.A.P."/>
            <person name="Shinohara A."/>
            <person name="Yoshida Y."/>
            <person name="Fujiwara M."/>
            <person name="Mori M."/>
            <person name="Tomita M."/>
            <person name="Arakawa K."/>
        </authorList>
    </citation>
    <scope>NUCLEOTIDE SEQUENCE [LARGE SCALE GENOMIC DNA]</scope>
</reference>
<accession>A0A4Y2CPZ6</accession>
<gene>
    <name evidence="1" type="ORF">AVEN_150351_1</name>
</gene>
<name>A0A4Y2CPZ6_ARAVE</name>
<keyword evidence="2" id="KW-1185">Reference proteome</keyword>
<dbReference type="AlphaFoldDB" id="A0A4Y2CPZ6"/>
<dbReference type="EMBL" id="BGPR01000230">
    <property type="protein sequence ID" value="GBM06511.1"/>
    <property type="molecule type" value="Genomic_DNA"/>
</dbReference>
<comment type="caution">
    <text evidence="1">The sequence shown here is derived from an EMBL/GenBank/DDBJ whole genome shotgun (WGS) entry which is preliminary data.</text>
</comment>
<organism evidence="1 2">
    <name type="scientific">Araneus ventricosus</name>
    <name type="common">Orbweaver spider</name>
    <name type="synonym">Epeira ventricosa</name>
    <dbReference type="NCBI Taxonomy" id="182803"/>
    <lineage>
        <taxon>Eukaryota</taxon>
        <taxon>Metazoa</taxon>
        <taxon>Ecdysozoa</taxon>
        <taxon>Arthropoda</taxon>
        <taxon>Chelicerata</taxon>
        <taxon>Arachnida</taxon>
        <taxon>Araneae</taxon>
        <taxon>Araneomorphae</taxon>
        <taxon>Entelegynae</taxon>
        <taxon>Araneoidea</taxon>
        <taxon>Araneidae</taxon>
        <taxon>Araneus</taxon>
    </lineage>
</organism>
<dbReference type="InterPro" id="IPR052709">
    <property type="entry name" value="Transposase-MT_Hybrid"/>
</dbReference>